<dbReference type="Gene3D" id="3.60.10.10">
    <property type="entry name" value="Endonuclease/exonuclease/phosphatase"/>
    <property type="match status" value="1"/>
</dbReference>
<dbReference type="Proteomes" id="UP001189429">
    <property type="component" value="Unassembled WGS sequence"/>
</dbReference>
<feature type="compositionally biased region" description="Gly residues" evidence="2">
    <location>
        <begin position="10"/>
        <end position="20"/>
    </location>
</feature>
<gene>
    <name evidence="3" type="ORF">PCOR1329_LOCUS18499</name>
</gene>
<feature type="region of interest" description="Disordered" evidence="2">
    <location>
        <begin position="324"/>
        <end position="392"/>
    </location>
</feature>
<dbReference type="EMBL" id="CAUYUJ010005816">
    <property type="protein sequence ID" value="CAK0815072.1"/>
    <property type="molecule type" value="Genomic_DNA"/>
</dbReference>
<organism evidence="3 4">
    <name type="scientific">Prorocentrum cordatum</name>
    <dbReference type="NCBI Taxonomy" id="2364126"/>
    <lineage>
        <taxon>Eukaryota</taxon>
        <taxon>Sar</taxon>
        <taxon>Alveolata</taxon>
        <taxon>Dinophyceae</taxon>
        <taxon>Prorocentrales</taxon>
        <taxon>Prorocentraceae</taxon>
        <taxon>Prorocentrum</taxon>
    </lineage>
</organism>
<feature type="region of interest" description="Disordered" evidence="2">
    <location>
        <begin position="131"/>
        <end position="153"/>
    </location>
</feature>
<protein>
    <recommendedName>
        <fullName evidence="5">RanBP2-type domain-containing protein</fullName>
    </recommendedName>
</protein>
<feature type="coiled-coil region" evidence="1">
    <location>
        <begin position="203"/>
        <end position="251"/>
    </location>
</feature>
<sequence>MPAWSAPNRAGGGGYGGSGSGSASSGNSHEWKKDPSGRWHYIGPGNAQGNRGHDASVQQQSRTWQCSHCHSTNHSPKTCSVCGLRRSYAAVAASADPAASAPPPKPSTRAQLDQITQSLQSTLADVQARVAAPRAGAPAAPPDAAAPASAPTRPELVKRLKRYEAALEIYKDDTADPEHARLTQQISDVKAEISALKPLGAKLDGARQALQRASARREEADKALAAATLLRDTAEAEEASAKEAVAALESQVSPLDNTDLMTSIQAQLHQLIGALKSDPGVHATHIANAEKHVHDLFAGFQSVFQHAKDCHAHQEKVAGLAEGRPPYRHVGKHPLPTSLPEPSVPSHRVRQNGKQPPKEVPDDVFRRPRTRQAPRRSRSRGQSAVASANVKTLDPAGVRRAKKLGLNTSSKMEYLDGALAAAGYNIIGVQESCVGGDVTREQTQYVVYTSGATPEGHFGVESWMARSLVLGARVQPQAISPRLLVVRLDSSQCSFTHAVAHAPVQQASDADRSAFWDSLKAALHAIPPARMVFLSIDGNATLGSIPSSAIPFPDGTAENNNGRCLREATEEAVLVLSSMATPEVLPTWFGGLVQHEGRRNDYVAASMDVADYFVQAGVDHSVHLSGKNSIDHLLTYAEFLVPCPARGGKQCHHPASARLSRSLIADPERQLRFQRYLWERLARVLAGPADPEALHDRVVALMRDAQDTCFSVTDASGNLLTDDLGIDQRWTEHWCQHLAGSTLPFSELLVADSAESVAPDVPRAPPLSLDYVESLLRVSKGRKATGPDGVGPAVWKAGGEPAALLMQAVLNSTRAHCKAPTLMKGGRMQDLWKRKGERTDTANSRGLLIQTHAGKVHGATLKDAIEPHCPRAVADTQCGAIAGRGTAAAGLTAELHADMCRSRRQCFVRLFVDLTAAFDTICRELAMVQPTDDPDRVRAALSGADFPMAVQEQVTEFIQTHGNLLRAAGVPADAAALVADMHANTWLTVQKGVMKPDAMVVRTTKGARQGCKIGALIFNVIYEYALKKVRQRARDAGLVLLVDAAAGQCPWRISPEALPASPTAAPYPGVSADLFDIAFVDDVLFMLMCASPALASMQASMLLEIVIDAFAECGLQCDLKEGKTEVFLHLVGKESRRVRSSLYDPELKRHMLRTPDASRAVVVTNRYKHAGTVRTVNGSYVADARAKATSCLQAYYPLAHRVYGNYDIDLRTRLSLADSLCFSKLWFGTETWLNPSPDAVRHLHSARMRVLRQVANRCRFKRSGHGSGREVLRELHVLPTDLILLQKRLVAAATTYARGPAILRALRLQPGTNASAALADDLSWAWQ</sequence>
<feature type="compositionally biased region" description="Basic residues" evidence="2">
    <location>
        <begin position="367"/>
        <end position="379"/>
    </location>
</feature>
<name>A0ABN9RAQ0_9DINO</name>
<keyword evidence="4" id="KW-1185">Reference proteome</keyword>
<dbReference type="PANTHER" id="PTHR19446">
    <property type="entry name" value="REVERSE TRANSCRIPTASES"/>
    <property type="match status" value="1"/>
</dbReference>
<comment type="caution">
    <text evidence="3">The sequence shown here is derived from an EMBL/GenBank/DDBJ whole genome shotgun (WGS) entry which is preliminary data.</text>
</comment>
<dbReference type="InterPro" id="IPR036691">
    <property type="entry name" value="Endo/exonu/phosph_ase_sf"/>
</dbReference>
<evidence type="ECO:0000256" key="2">
    <source>
        <dbReference type="SAM" id="MobiDB-lite"/>
    </source>
</evidence>
<evidence type="ECO:0000313" key="4">
    <source>
        <dbReference type="Proteomes" id="UP001189429"/>
    </source>
</evidence>
<proteinExistence type="predicted"/>
<keyword evidence="1" id="KW-0175">Coiled coil</keyword>
<evidence type="ECO:0008006" key="5">
    <source>
        <dbReference type="Google" id="ProtNLM"/>
    </source>
</evidence>
<reference evidence="3" key="1">
    <citation type="submission" date="2023-10" db="EMBL/GenBank/DDBJ databases">
        <authorList>
            <person name="Chen Y."/>
            <person name="Shah S."/>
            <person name="Dougan E. K."/>
            <person name="Thang M."/>
            <person name="Chan C."/>
        </authorList>
    </citation>
    <scope>NUCLEOTIDE SEQUENCE [LARGE SCALE GENOMIC DNA]</scope>
</reference>
<feature type="non-terminal residue" evidence="3">
    <location>
        <position position="1327"/>
    </location>
</feature>
<accession>A0ABN9RAQ0</accession>
<dbReference type="SUPFAM" id="SSF56219">
    <property type="entry name" value="DNase I-like"/>
    <property type="match status" value="1"/>
</dbReference>
<feature type="compositionally biased region" description="Basic and acidic residues" evidence="2">
    <location>
        <begin position="356"/>
        <end position="366"/>
    </location>
</feature>
<feature type="region of interest" description="Disordered" evidence="2">
    <location>
        <begin position="1"/>
        <end position="58"/>
    </location>
</feature>
<evidence type="ECO:0000256" key="1">
    <source>
        <dbReference type="SAM" id="Coils"/>
    </source>
</evidence>
<evidence type="ECO:0000313" key="3">
    <source>
        <dbReference type="EMBL" id="CAK0815072.1"/>
    </source>
</evidence>